<dbReference type="AlphaFoldDB" id="G8M3A9"/>
<evidence type="ECO:0000313" key="2">
    <source>
        <dbReference type="Proteomes" id="UP000005435"/>
    </source>
</evidence>
<dbReference type="OrthoDB" id="1799049at2"/>
<dbReference type="KEGG" id="ccl:Clocl_3993"/>
<reference evidence="1 2" key="2">
    <citation type="journal article" date="2012" name="Stand. Genomic Sci.">
        <title>Complete Genome Sequence of Clostridium clariflavum DSM 19732.</title>
        <authorList>
            <person name="Izquierdo J.A."/>
            <person name="Goodwin L."/>
            <person name="Davenport K.W."/>
            <person name="Teshima H."/>
            <person name="Bruce D."/>
            <person name="Detter C."/>
            <person name="Tapia R."/>
            <person name="Han S."/>
            <person name="Land M."/>
            <person name="Hauser L."/>
            <person name="Jeffries C.D."/>
            <person name="Han J."/>
            <person name="Pitluck S."/>
            <person name="Nolan M."/>
            <person name="Chen A."/>
            <person name="Huntemann M."/>
            <person name="Mavromatis K."/>
            <person name="Mikhailova N."/>
            <person name="Liolios K."/>
            <person name="Woyke T."/>
            <person name="Lynd L.R."/>
        </authorList>
    </citation>
    <scope>NUCLEOTIDE SEQUENCE [LARGE SCALE GENOMIC DNA]</scope>
    <source>
        <strain evidence="2">DSM 19732 / NBRC 101661 / EBR45</strain>
    </source>
</reference>
<keyword evidence="2" id="KW-1185">Reference proteome</keyword>
<dbReference type="EMBL" id="CP003065">
    <property type="protein sequence ID" value="AEV70429.1"/>
    <property type="molecule type" value="Genomic_DNA"/>
</dbReference>
<gene>
    <name evidence="1" type="ordered locus">Clocl_3993</name>
</gene>
<proteinExistence type="predicted"/>
<protein>
    <submittedName>
        <fullName evidence="1">Uncharacterized protein</fullName>
    </submittedName>
</protein>
<name>G8M3A9_ACECE</name>
<dbReference type="RefSeq" id="WP_014256929.1">
    <property type="nucleotide sequence ID" value="NC_016627.1"/>
</dbReference>
<accession>G8M3A9</accession>
<dbReference type="HOGENOM" id="CLU_2802907_0_0_9"/>
<sequence length="63" mass="7299">MKNNPNKKAVLKDIVTEETVAVYPYNVEGSQEEIEKKVFDWYYAQGCSNEEQLPKLFVDIVSE</sequence>
<organism evidence="1 2">
    <name type="scientific">Acetivibrio clariflavus (strain DSM 19732 / NBRC 101661 / EBR45)</name>
    <name type="common">Clostridium clariflavum</name>
    <dbReference type="NCBI Taxonomy" id="720554"/>
    <lineage>
        <taxon>Bacteria</taxon>
        <taxon>Bacillati</taxon>
        <taxon>Bacillota</taxon>
        <taxon>Clostridia</taxon>
        <taxon>Eubacteriales</taxon>
        <taxon>Oscillospiraceae</taxon>
        <taxon>Acetivibrio</taxon>
    </lineage>
</organism>
<dbReference type="Proteomes" id="UP000005435">
    <property type="component" value="Chromosome"/>
</dbReference>
<evidence type="ECO:0000313" key="1">
    <source>
        <dbReference type="EMBL" id="AEV70429.1"/>
    </source>
</evidence>
<reference evidence="2" key="1">
    <citation type="submission" date="2011-12" db="EMBL/GenBank/DDBJ databases">
        <title>Complete sequence of Clostridium clariflavum DSM 19732.</title>
        <authorList>
            <consortium name="US DOE Joint Genome Institute"/>
            <person name="Lucas S."/>
            <person name="Han J."/>
            <person name="Lapidus A."/>
            <person name="Cheng J.-F."/>
            <person name="Goodwin L."/>
            <person name="Pitluck S."/>
            <person name="Peters L."/>
            <person name="Teshima H."/>
            <person name="Detter J.C."/>
            <person name="Han C."/>
            <person name="Tapia R."/>
            <person name="Land M."/>
            <person name="Hauser L."/>
            <person name="Kyrpides N."/>
            <person name="Ivanova N."/>
            <person name="Pagani I."/>
            <person name="Kitzmiller T."/>
            <person name="Lynd L."/>
            <person name="Izquierdo J."/>
            <person name="Woyke T."/>
        </authorList>
    </citation>
    <scope>NUCLEOTIDE SEQUENCE [LARGE SCALE GENOMIC DNA]</scope>
    <source>
        <strain evidence="2">DSM 19732 / NBRC 101661 / EBR45</strain>
    </source>
</reference>